<dbReference type="PROSITE" id="PS00409">
    <property type="entry name" value="PROKAR_NTER_METHYL"/>
    <property type="match status" value="1"/>
</dbReference>
<comment type="caution">
    <text evidence="2">The sequence shown here is derived from an EMBL/GenBank/DDBJ whole genome shotgun (WGS) entry which is preliminary data.</text>
</comment>
<name>A0A4V3D6U1_9BURK</name>
<evidence type="ECO:0000313" key="3">
    <source>
        <dbReference type="Proteomes" id="UP000295510"/>
    </source>
</evidence>
<proteinExistence type="predicted"/>
<dbReference type="OrthoDB" id="5496259at2"/>
<sequence length="362" mass="38658">MNGPVAAPAHRSRPRCQRRAQTGLSLVELMIGVVLGMLVVAGVLSMYLSTSQSYRTNENLSRIQENGRIAFELMAYDIREAGFTPCGNNLEVVSALRQPTNPNIWWSTLGLRGYDGTQAIEGVAVGTTRGARAANTSAIQIGAGRGTGVTVESHNAPAASFSVNTVNHGLNDNDIVMVCDNELASIFQVTNASPGTNVTIVHNESNCSQGSPNCPIPGNATKCLGNAANCALQAQNWKSYARNGIITTYSTSLWYVGCTGRGIACDQPGGRSLFRIPNGARNSPVEEIVTDVDDMQLLFLRRGQNAYVPASSITANQWNEVTAVRIALTLTSPDRNVATNAANQGRLTRTLTHTVALRNRVP</sequence>
<keyword evidence="1" id="KW-0812">Transmembrane</keyword>
<protein>
    <submittedName>
        <fullName evidence="2">Type IV pilus assembly protein PilW</fullName>
    </submittedName>
</protein>
<evidence type="ECO:0000313" key="2">
    <source>
        <dbReference type="EMBL" id="TDQ45317.1"/>
    </source>
</evidence>
<accession>A0A4V3D6U1</accession>
<dbReference type="AlphaFoldDB" id="A0A4V3D6U1"/>
<gene>
    <name evidence="2" type="ORF">DFR43_101220</name>
</gene>
<feature type="transmembrane region" description="Helical" evidence="1">
    <location>
        <begin position="23"/>
        <end position="48"/>
    </location>
</feature>
<dbReference type="InterPro" id="IPR012902">
    <property type="entry name" value="N_methyl_site"/>
</dbReference>
<keyword evidence="3" id="KW-1185">Reference proteome</keyword>
<dbReference type="Proteomes" id="UP000295510">
    <property type="component" value="Unassembled WGS sequence"/>
</dbReference>
<dbReference type="InterPro" id="IPR032092">
    <property type="entry name" value="PilW"/>
</dbReference>
<organism evidence="2 3">
    <name type="scientific">Tepidicella xavieri</name>
    <dbReference type="NCBI Taxonomy" id="360241"/>
    <lineage>
        <taxon>Bacteria</taxon>
        <taxon>Pseudomonadati</taxon>
        <taxon>Pseudomonadota</taxon>
        <taxon>Betaproteobacteria</taxon>
        <taxon>Burkholderiales</taxon>
        <taxon>Tepidicella</taxon>
    </lineage>
</organism>
<evidence type="ECO:0000256" key="1">
    <source>
        <dbReference type="SAM" id="Phobius"/>
    </source>
</evidence>
<dbReference type="RefSeq" id="WP_133595509.1">
    <property type="nucleotide sequence ID" value="NZ_SNYL01000001.1"/>
</dbReference>
<dbReference type="Pfam" id="PF16074">
    <property type="entry name" value="PilW"/>
    <property type="match status" value="1"/>
</dbReference>
<dbReference type="EMBL" id="SNYL01000001">
    <property type="protein sequence ID" value="TDQ45317.1"/>
    <property type="molecule type" value="Genomic_DNA"/>
</dbReference>
<reference evidence="2 3" key="1">
    <citation type="submission" date="2019-03" db="EMBL/GenBank/DDBJ databases">
        <title>Genomic Encyclopedia of Type Strains, Phase IV (KMG-IV): sequencing the most valuable type-strain genomes for metagenomic binning, comparative biology and taxonomic classification.</title>
        <authorList>
            <person name="Goeker M."/>
        </authorList>
    </citation>
    <scope>NUCLEOTIDE SEQUENCE [LARGE SCALE GENOMIC DNA]</scope>
    <source>
        <strain evidence="2 3">DSM 19605</strain>
    </source>
</reference>
<keyword evidence="1" id="KW-1133">Transmembrane helix</keyword>
<dbReference type="GO" id="GO:0043683">
    <property type="term" value="P:type IV pilus assembly"/>
    <property type="evidence" value="ECO:0007669"/>
    <property type="project" value="InterPro"/>
</dbReference>
<keyword evidence="1" id="KW-0472">Membrane</keyword>